<reference evidence="1 2" key="1">
    <citation type="journal article" date="2023" name="Sci. Data">
        <title>Genome assembly of the Korean intertidal mud-creeper Batillaria attramentaria.</title>
        <authorList>
            <person name="Patra A.K."/>
            <person name="Ho P.T."/>
            <person name="Jun S."/>
            <person name="Lee S.J."/>
            <person name="Kim Y."/>
            <person name="Won Y.J."/>
        </authorList>
    </citation>
    <scope>NUCLEOTIDE SEQUENCE [LARGE SCALE GENOMIC DNA]</scope>
    <source>
        <strain evidence="1">Wonlab-2016</strain>
    </source>
</reference>
<name>A0ABD0KW26_9CAEN</name>
<evidence type="ECO:0000313" key="1">
    <source>
        <dbReference type="EMBL" id="KAK7491094.1"/>
    </source>
</evidence>
<protein>
    <submittedName>
        <fullName evidence="1">Uncharacterized protein</fullName>
    </submittedName>
</protein>
<dbReference type="EMBL" id="JACVVK020000119">
    <property type="protein sequence ID" value="KAK7491094.1"/>
    <property type="molecule type" value="Genomic_DNA"/>
</dbReference>
<dbReference type="AlphaFoldDB" id="A0ABD0KW26"/>
<feature type="non-terminal residue" evidence="1">
    <location>
        <position position="88"/>
    </location>
</feature>
<proteinExistence type="predicted"/>
<keyword evidence="2" id="KW-1185">Reference proteome</keyword>
<sequence length="88" mass="9537">VSRLNGHEWGDVTYIGCNKRFSAHSETVPMDTLNNTPLARGRNNFATAVTRPCERTTKGARHLIGTARCLNPAEGVNAKCVNPTEGVN</sequence>
<evidence type="ECO:0000313" key="2">
    <source>
        <dbReference type="Proteomes" id="UP001519460"/>
    </source>
</evidence>
<gene>
    <name evidence="1" type="ORF">BaRGS_00017658</name>
</gene>
<feature type="non-terminal residue" evidence="1">
    <location>
        <position position="1"/>
    </location>
</feature>
<accession>A0ABD0KW26</accession>
<comment type="caution">
    <text evidence="1">The sequence shown here is derived from an EMBL/GenBank/DDBJ whole genome shotgun (WGS) entry which is preliminary data.</text>
</comment>
<organism evidence="1 2">
    <name type="scientific">Batillaria attramentaria</name>
    <dbReference type="NCBI Taxonomy" id="370345"/>
    <lineage>
        <taxon>Eukaryota</taxon>
        <taxon>Metazoa</taxon>
        <taxon>Spiralia</taxon>
        <taxon>Lophotrochozoa</taxon>
        <taxon>Mollusca</taxon>
        <taxon>Gastropoda</taxon>
        <taxon>Caenogastropoda</taxon>
        <taxon>Sorbeoconcha</taxon>
        <taxon>Cerithioidea</taxon>
        <taxon>Batillariidae</taxon>
        <taxon>Batillaria</taxon>
    </lineage>
</organism>
<dbReference type="Proteomes" id="UP001519460">
    <property type="component" value="Unassembled WGS sequence"/>
</dbReference>